<proteinExistence type="predicted"/>
<keyword evidence="1" id="KW-1133">Transmembrane helix</keyword>
<sequence>VKPLTIKKINKRYILELNDPPIIQYASERPLQDKILLVDTDEKHGLKNIRNAEYCAFFDLTTRILQEGDFDIKPLSYEELNILYGSKYVKKFLRRRDLSESDINIDKIDMEKYAGNEQIIPIFNSNAQNTKNIYRLDIMFDKNLLREVGQLELNYTSVRIAEYKYRDSYKTHFIILDTLLYVLEKNYIPERLPYSDVMYDVLNAVLSTNEQDANVERKKYRRYDRYERYKFIAMACVILLIIHGYEIGAGAIPNFGVNDIEMRKIMKLLGCTWDKDKIRLTQIPKIKVRTKKNFK</sequence>
<keyword evidence="1" id="KW-0812">Transmembrane</keyword>
<dbReference type="Proteomes" id="UP000011185">
    <property type="component" value="Unassembled WGS sequence"/>
</dbReference>
<gene>
    <name evidence="2" type="ORF">THOM_2631</name>
</gene>
<protein>
    <submittedName>
        <fullName evidence="2">Uncharacterized protein</fullName>
    </submittedName>
</protein>
<dbReference type="HOGENOM" id="CLU_915855_0_0_1"/>
<dbReference type="VEuPathDB" id="MicrosporidiaDB:THOM_2631"/>
<dbReference type="EMBL" id="JH994040">
    <property type="protein sequence ID" value="ELQ74452.1"/>
    <property type="molecule type" value="Genomic_DNA"/>
</dbReference>
<evidence type="ECO:0000256" key="1">
    <source>
        <dbReference type="SAM" id="Phobius"/>
    </source>
</evidence>
<organism evidence="2 3">
    <name type="scientific">Trachipleistophora hominis</name>
    <name type="common">Microsporidian parasite</name>
    <dbReference type="NCBI Taxonomy" id="72359"/>
    <lineage>
        <taxon>Eukaryota</taxon>
        <taxon>Fungi</taxon>
        <taxon>Fungi incertae sedis</taxon>
        <taxon>Microsporidia</taxon>
        <taxon>Pleistophoridae</taxon>
        <taxon>Trachipleistophora</taxon>
    </lineage>
</organism>
<evidence type="ECO:0000313" key="3">
    <source>
        <dbReference type="Proteomes" id="UP000011185"/>
    </source>
</evidence>
<name>L7JUK9_TRAHO</name>
<accession>L7JUK9</accession>
<keyword evidence="3" id="KW-1185">Reference proteome</keyword>
<evidence type="ECO:0000313" key="2">
    <source>
        <dbReference type="EMBL" id="ELQ74452.1"/>
    </source>
</evidence>
<reference evidence="2 3" key="1">
    <citation type="journal article" date="2012" name="PLoS Pathog.">
        <title>The genome of the obligate intracellular parasite Trachipleistophora hominis: new insights into microsporidian genome dynamics and reductive evolution.</title>
        <authorList>
            <person name="Heinz E."/>
            <person name="Williams T.A."/>
            <person name="Nakjang S."/>
            <person name="Noel C.J."/>
            <person name="Swan D.C."/>
            <person name="Goldberg A.V."/>
            <person name="Harris S.R."/>
            <person name="Weinmaier T."/>
            <person name="Markert S."/>
            <person name="Becher D."/>
            <person name="Bernhardt J."/>
            <person name="Dagan T."/>
            <person name="Hacker C."/>
            <person name="Lucocq J.M."/>
            <person name="Schweder T."/>
            <person name="Rattei T."/>
            <person name="Hall N."/>
            <person name="Hirt R.P."/>
            <person name="Embley T.M."/>
        </authorList>
    </citation>
    <scope>NUCLEOTIDE SEQUENCE [LARGE SCALE GENOMIC DNA]</scope>
</reference>
<feature type="transmembrane region" description="Helical" evidence="1">
    <location>
        <begin position="231"/>
        <end position="252"/>
    </location>
</feature>
<dbReference type="OMA" id="NAEYCAF"/>
<keyword evidence="1" id="KW-0472">Membrane</keyword>
<feature type="non-terminal residue" evidence="2">
    <location>
        <position position="1"/>
    </location>
</feature>
<dbReference type="InParanoid" id="L7JUK9"/>
<dbReference type="AlphaFoldDB" id="L7JUK9"/>
<dbReference type="OrthoDB" id="2191917at2759"/>